<reference evidence="1 2" key="1">
    <citation type="submission" date="2024-02" db="EMBL/GenBank/DDBJ databases">
        <authorList>
            <person name="Daric V."/>
            <person name="Darras S."/>
        </authorList>
    </citation>
    <scope>NUCLEOTIDE SEQUENCE [LARGE SCALE GENOMIC DNA]</scope>
</reference>
<evidence type="ECO:0000313" key="1">
    <source>
        <dbReference type="EMBL" id="CAK8691827.1"/>
    </source>
</evidence>
<gene>
    <name evidence="1" type="ORF">CVLEPA_LOCUS24581</name>
</gene>
<comment type="caution">
    <text evidence="1">The sequence shown here is derived from an EMBL/GenBank/DDBJ whole genome shotgun (WGS) entry which is preliminary data.</text>
</comment>
<protein>
    <submittedName>
        <fullName evidence="1">Uncharacterized protein</fullName>
    </submittedName>
</protein>
<proteinExistence type="predicted"/>
<dbReference type="Proteomes" id="UP001642483">
    <property type="component" value="Unassembled WGS sequence"/>
</dbReference>
<dbReference type="EMBL" id="CAWYQH010000125">
    <property type="protein sequence ID" value="CAK8691827.1"/>
    <property type="molecule type" value="Genomic_DNA"/>
</dbReference>
<organism evidence="1 2">
    <name type="scientific">Clavelina lepadiformis</name>
    <name type="common">Light-bulb sea squirt</name>
    <name type="synonym">Ascidia lepadiformis</name>
    <dbReference type="NCBI Taxonomy" id="159417"/>
    <lineage>
        <taxon>Eukaryota</taxon>
        <taxon>Metazoa</taxon>
        <taxon>Chordata</taxon>
        <taxon>Tunicata</taxon>
        <taxon>Ascidiacea</taxon>
        <taxon>Aplousobranchia</taxon>
        <taxon>Clavelinidae</taxon>
        <taxon>Clavelina</taxon>
    </lineage>
</organism>
<sequence length="140" mass="16354">MVQHVDPAEKRIILTEAFELQLARFSPLTYDEWNKDDKRRKYILRLFEISECADERLTQKAVELFPHELHLWQSPSNSFHTTLLCEVLRKQDKVIKRLDLEACFSTPGDIKKIISAITEMPGKVCLLVSFLVVFLECKAF</sequence>
<name>A0ABP0GJS9_CLALP</name>
<keyword evidence="2" id="KW-1185">Reference proteome</keyword>
<evidence type="ECO:0000313" key="2">
    <source>
        <dbReference type="Proteomes" id="UP001642483"/>
    </source>
</evidence>
<accession>A0ABP0GJS9</accession>